<evidence type="ECO:0000256" key="1">
    <source>
        <dbReference type="SAM" id="MobiDB-lite"/>
    </source>
</evidence>
<feature type="domain" description="BRCT" evidence="2">
    <location>
        <begin position="309"/>
        <end position="416"/>
    </location>
</feature>
<reference evidence="4" key="1">
    <citation type="journal article" date="2014" name="BMC Genomics">
        <title>The genome sequence of the biocontrol fungus Metarhizium anisopliae and comparative genomics of Metarhizium species.</title>
        <authorList>
            <person name="Pattemore J.A."/>
            <person name="Hane J.K."/>
            <person name="Williams A.H."/>
            <person name="Wilson B.A."/>
            <person name="Stodart B.J."/>
            <person name="Ash G.J."/>
        </authorList>
    </citation>
    <scope>NUCLEOTIDE SEQUENCE [LARGE SCALE GENOMIC DNA]</scope>
    <source>
        <strain evidence="4">BRIP 53293</strain>
    </source>
</reference>
<dbReference type="SMART" id="SM00292">
    <property type="entry name" value="BRCT"/>
    <property type="match status" value="1"/>
</dbReference>
<feature type="region of interest" description="Disordered" evidence="1">
    <location>
        <begin position="1"/>
        <end position="41"/>
    </location>
</feature>
<proteinExistence type="predicted"/>
<dbReference type="SUPFAM" id="SSF52113">
    <property type="entry name" value="BRCT domain"/>
    <property type="match status" value="1"/>
</dbReference>
<sequence length="442" mass="47691">MELMEQAEEQRGREESRAMKRRGNLTNSATPIDRSTSMHRQTPTRLVDVDAGMPRQRRDVNPFLHHAALAACRERGHGSQLRSAVQAHVSTGRAIAIAIAIVIQNCIVNVDETNKTPKKKIHITQGHDDEIVPPRLQKPAKTPPTRQANQTTDTSPAPVSIPHCPLQTLRNHLHALGYPPSRRSKQQQQQQQQQQQHENIETKTTTMPKPPPPSLPKPALPRNTAFDPWNSSSTGHQRAEQQPGTAWRASRTGKLNSQFQSGPAGGPRTQDTRGPGVRGASVADMLRTPGLMGESLGDRPPRQDDDAAAPRGIFAGCVVYVNGSTYPLVSDHRLKHELCENGAQVSVHLGRRRVTHVILGRPAGGVAKGAGGGLAGGKMDREIRRVGGVGVRFVGVEWVLESLKAGKRLPEARFSNVKVAARGQGSVYGLSSGSGVAGGSLP</sequence>
<dbReference type="OrthoDB" id="427711at2759"/>
<feature type="compositionally biased region" description="Basic and acidic residues" evidence="1">
    <location>
        <begin position="296"/>
        <end position="305"/>
    </location>
</feature>
<keyword evidence="4" id="KW-1185">Reference proteome</keyword>
<feature type="compositionally biased region" description="Polar residues" evidence="1">
    <location>
        <begin position="144"/>
        <end position="157"/>
    </location>
</feature>
<feature type="compositionally biased region" description="Pro residues" evidence="1">
    <location>
        <begin position="208"/>
        <end position="219"/>
    </location>
</feature>
<feature type="compositionally biased region" description="Polar residues" evidence="1">
    <location>
        <begin position="24"/>
        <end position="41"/>
    </location>
</feature>
<organism evidence="3 4">
    <name type="scientific">Metarhizium anisopliae BRIP 53293</name>
    <dbReference type="NCBI Taxonomy" id="1291518"/>
    <lineage>
        <taxon>Eukaryota</taxon>
        <taxon>Fungi</taxon>
        <taxon>Dikarya</taxon>
        <taxon>Ascomycota</taxon>
        <taxon>Pezizomycotina</taxon>
        <taxon>Sordariomycetes</taxon>
        <taxon>Hypocreomycetidae</taxon>
        <taxon>Hypocreales</taxon>
        <taxon>Clavicipitaceae</taxon>
        <taxon>Metarhizium</taxon>
    </lineage>
</organism>
<dbReference type="Proteomes" id="UP000054544">
    <property type="component" value="Unassembled WGS sequence"/>
</dbReference>
<dbReference type="AlphaFoldDB" id="A0A0D9NQD9"/>
<dbReference type="EMBL" id="KE384748">
    <property type="protein sequence ID" value="KJK75993.1"/>
    <property type="molecule type" value="Genomic_DNA"/>
</dbReference>
<dbReference type="InterPro" id="IPR036420">
    <property type="entry name" value="BRCT_dom_sf"/>
</dbReference>
<evidence type="ECO:0000313" key="4">
    <source>
        <dbReference type="Proteomes" id="UP000054544"/>
    </source>
</evidence>
<feature type="region of interest" description="Disordered" evidence="1">
    <location>
        <begin position="120"/>
        <end position="164"/>
    </location>
</feature>
<dbReference type="Gene3D" id="3.40.50.10190">
    <property type="entry name" value="BRCT domain"/>
    <property type="match status" value="1"/>
</dbReference>
<evidence type="ECO:0000259" key="2">
    <source>
        <dbReference type="PROSITE" id="PS50172"/>
    </source>
</evidence>
<dbReference type="InterPro" id="IPR001357">
    <property type="entry name" value="BRCT_dom"/>
</dbReference>
<accession>A0A0D9NQD9</accession>
<feature type="compositionally biased region" description="Low complexity" evidence="1">
    <location>
        <begin position="186"/>
        <end position="207"/>
    </location>
</feature>
<name>A0A0D9NQD9_METAN</name>
<feature type="compositionally biased region" description="Basic and acidic residues" evidence="1">
    <location>
        <begin position="8"/>
        <end position="18"/>
    </location>
</feature>
<dbReference type="STRING" id="1291518.A0A0D9NQD9"/>
<evidence type="ECO:0000313" key="3">
    <source>
        <dbReference type="EMBL" id="KJK75993.1"/>
    </source>
</evidence>
<gene>
    <name evidence="3" type="ORF">H634G_08750</name>
</gene>
<protein>
    <recommendedName>
        <fullName evidence="2">BRCT domain-containing protein</fullName>
    </recommendedName>
</protein>
<feature type="compositionally biased region" description="Polar residues" evidence="1">
    <location>
        <begin position="229"/>
        <end position="244"/>
    </location>
</feature>
<feature type="region of interest" description="Disordered" evidence="1">
    <location>
        <begin position="176"/>
        <end position="308"/>
    </location>
</feature>
<dbReference type="PROSITE" id="PS50172">
    <property type="entry name" value="BRCT"/>
    <property type="match status" value="1"/>
</dbReference>